<dbReference type="STRING" id="1428644.BIV57_06470"/>
<reference evidence="2 3" key="1">
    <citation type="submission" date="2016-10" db="EMBL/GenBank/DDBJ databases">
        <title>Genome sequence of Streptomyces gilvigriseus MUSC 26.</title>
        <authorList>
            <person name="Lee L.-H."/>
            <person name="Ser H.-L."/>
        </authorList>
    </citation>
    <scope>NUCLEOTIDE SEQUENCE [LARGE SCALE GENOMIC DNA]</scope>
    <source>
        <strain evidence="2 3">MUSC 26</strain>
    </source>
</reference>
<dbReference type="EMBL" id="MLCF01000025">
    <property type="protein sequence ID" value="OIV38305.1"/>
    <property type="molecule type" value="Genomic_DNA"/>
</dbReference>
<dbReference type="CDD" id="cd00085">
    <property type="entry name" value="HNHc"/>
    <property type="match status" value="1"/>
</dbReference>
<keyword evidence="3" id="KW-1185">Reference proteome</keyword>
<dbReference type="Proteomes" id="UP000243342">
    <property type="component" value="Unassembled WGS sequence"/>
</dbReference>
<evidence type="ECO:0000313" key="2">
    <source>
        <dbReference type="EMBL" id="OIV38305.1"/>
    </source>
</evidence>
<accession>A0A1J7BXT0</accession>
<organism evidence="2 3">
    <name type="scientific">Mangrovactinospora gilvigrisea</name>
    <dbReference type="NCBI Taxonomy" id="1428644"/>
    <lineage>
        <taxon>Bacteria</taxon>
        <taxon>Bacillati</taxon>
        <taxon>Actinomycetota</taxon>
        <taxon>Actinomycetes</taxon>
        <taxon>Kitasatosporales</taxon>
        <taxon>Streptomycetaceae</taxon>
        <taxon>Mangrovactinospora</taxon>
    </lineage>
</organism>
<sequence length="175" mass="20248">MEYGYRCAACGRSPKDDAVKLQIDHKIPQILGGDSEPDNLQTLCTACNHDKQAMFKDFKEDFEPLRRAIVLDEVHMRIGELLKAKEGQDVPVALINLVAREENRGDPTKRLRELRQIGWVIVNRKKRDGRRMLSFYRVEHWEPWPEGGPGLAVAKIEHERKLRKAEEMRRRGHAG</sequence>
<evidence type="ECO:0000313" key="3">
    <source>
        <dbReference type="Proteomes" id="UP000243342"/>
    </source>
</evidence>
<proteinExistence type="predicted"/>
<dbReference type="Gene3D" id="1.10.30.50">
    <property type="match status" value="1"/>
</dbReference>
<dbReference type="Pfam" id="PF14279">
    <property type="entry name" value="HNH_5"/>
    <property type="match status" value="1"/>
</dbReference>
<dbReference type="SMART" id="SM00507">
    <property type="entry name" value="HNHc"/>
    <property type="match status" value="1"/>
</dbReference>
<name>A0A1J7BXT0_9ACTN</name>
<dbReference type="InterPro" id="IPR029471">
    <property type="entry name" value="HNH_5"/>
</dbReference>
<feature type="domain" description="HNH nuclease" evidence="1">
    <location>
        <begin position="1"/>
        <end position="49"/>
    </location>
</feature>
<gene>
    <name evidence="2" type="ORF">BIV57_06470</name>
</gene>
<evidence type="ECO:0000259" key="1">
    <source>
        <dbReference type="SMART" id="SM00507"/>
    </source>
</evidence>
<protein>
    <recommendedName>
        <fullName evidence="1">HNH nuclease domain-containing protein</fullName>
    </recommendedName>
</protein>
<dbReference type="AlphaFoldDB" id="A0A1J7BXT0"/>
<comment type="caution">
    <text evidence="2">The sequence shown here is derived from an EMBL/GenBank/DDBJ whole genome shotgun (WGS) entry which is preliminary data.</text>
</comment>
<dbReference type="InterPro" id="IPR003615">
    <property type="entry name" value="HNH_nuc"/>
</dbReference>